<keyword evidence="3" id="KW-1133">Transmembrane helix</keyword>
<protein>
    <recommendedName>
        <fullName evidence="4">Histone deacetylase domain-containing protein</fullName>
    </recommendedName>
</protein>
<feature type="transmembrane region" description="Helical" evidence="3">
    <location>
        <begin position="27"/>
        <end position="48"/>
    </location>
</feature>
<keyword evidence="3" id="KW-0472">Membrane</keyword>
<dbReference type="Gene3D" id="3.40.800.20">
    <property type="entry name" value="Histone deacetylase domain"/>
    <property type="match status" value="1"/>
</dbReference>
<dbReference type="Proteomes" id="UP000543224">
    <property type="component" value="Unassembled WGS sequence"/>
</dbReference>
<evidence type="ECO:0000313" key="6">
    <source>
        <dbReference type="Proteomes" id="UP000543224"/>
    </source>
</evidence>
<dbReference type="PANTHER" id="PTHR10625">
    <property type="entry name" value="HISTONE DEACETYLASE HDAC1-RELATED"/>
    <property type="match status" value="1"/>
</dbReference>
<feature type="domain" description="Histone deacetylase" evidence="4">
    <location>
        <begin position="95"/>
        <end position="384"/>
    </location>
</feature>
<evidence type="ECO:0000256" key="1">
    <source>
        <dbReference type="ARBA" id="ARBA00005947"/>
    </source>
</evidence>
<dbReference type="AlphaFoldDB" id="A0A6V8NX14"/>
<dbReference type="GO" id="GO:0004407">
    <property type="term" value="F:histone deacetylase activity"/>
    <property type="evidence" value="ECO:0007669"/>
    <property type="project" value="TreeGrafter"/>
</dbReference>
<dbReference type="PRINTS" id="PR01270">
    <property type="entry name" value="HDASUPER"/>
</dbReference>
<dbReference type="InterPro" id="IPR000286">
    <property type="entry name" value="HDACs"/>
</dbReference>
<comment type="similarity">
    <text evidence="1">Belongs to the histone deacetylase family.</text>
</comment>
<comment type="caution">
    <text evidence="5">The sequence shown here is derived from an EMBL/GenBank/DDBJ whole genome shotgun (WGS) entry which is preliminary data.</text>
</comment>
<dbReference type="InterPro" id="IPR037138">
    <property type="entry name" value="His_deacetylse_dom_sf"/>
</dbReference>
<dbReference type="EMBL" id="BLRX01000013">
    <property type="protein sequence ID" value="GFP24779.1"/>
    <property type="molecule type" value="Genomic_DNA"/>
</dbReference>
<evidence type="ECO:0000259" key="4">
    <source>
        <dbReference type="Pfam" id="PF00850"/>
    </source>
</evidence>
<dbReference type="Pfam" id="PF00850">
    <property type="entry name" value="Hist_deacetyl"/>
    <property type="match status" value="1"/>
</dbReference>
<feature type="region of interest" description="Disordered" evidence="2">
    <location>
        <begin position="393"/>
        <end position="412"/>
    </location>
</feature>
<dbReference type="PANTHER" id="PTHR10625:SF10">
    <property type="entry name" value="HISTONE DEACETYLASE HDAC1"/>
    <property type="match status" value="1"/>
</dbReference>
<dbReference type="InterPro" id="IPR023696">
    <property type="entry name" value="Ureohydrolase_dom_sf"/>
</dbReference>
<organism evidence="5 6">
    <name type="scientific">Candidatus Hakubella thermalkaliphila</name>
    <dbReference type="NCBI Taxonomy" id="2754717"/>
    <lineage>
        <taxon>Bacteria</taxon>
        <taxon>Bacillati</taxon>
        <taxon>Actinomycetota</taxon>
        <taxon>Actinomycetota incertae sedis</taxon>
        <taxon>Candidatus Hakubellales</taxon>
        <taxon>Candidatus Hakubellaceae</taxon>
        <taxon>Candidatus Hakubella</taxon>
    </lineage>
</organism>
<keyword evidence="3" id="KW-0812">Transmembrane</keyword>
<sequence>MRDQKFQELFDRFLRGSISRKEFIRRAILLGISLPTVASILAACAAPAGAPPSAKEGPEEVAEVTVPEADSERARVLTEVIYDEIFLSHQTTPGHPENSKRLEAILEGITTSGLKDKLLWARPSEADVEVIALVHSQEYIAQVASLSAAKKLVHLDSDTVVSEKTFQCARYAVGAVLQGLQDMANGRCENGFALVRPPGHHARKASGMGFCIFNNAAVGAEYAIREMGWKQVVIIDWDAHHGNGVQEIFYDRDDVLYISLHQYPHYPGTGYFTEVGEGRGEGFTINLPFGPGSGDSEYLLALEKIILPIATQFDPQLVLVCAGYDGHRDDPLSALELSTDVFNKMAGRVKDLAQICCEGRLLVVLEGGYGLDSLSDSVVATLRALVEPATDTLKKGKKEPSELPEASSSSEEMVEKLKNYFARYWKI</sequence>
<evidence type="ECO:0000256" key="2">
    <source>
        <dbReference type="SAM" id="MobiDB-lite"/>
    </source>
</evidence>
<dbReference type="GO" id="GO:0040029">
    <property type="term" value="P:epigenetic regulation of gene expression"/>
    <property type="evidence" value="ECO:0007669"/>
    <property type="project" value="TreeGrafter"/>
</dbReference>
<dbReference type="InterPro" id="IPR023801">
    <property type="entry name" value="His_deacetylse_dom"/>
</dbReference>
<reference evidence="5 6" key="1">
    <citation type="journal article" date="2020" name="Front. Microbiol.">
        <title>Single-cell genomics of novel Actinobacteria with the Wood-Ljungdahl pathway discovered in a serpentinizing system.</title>
        <authorList>
            <person name="Merino N."/>
            <person name="Kawai M."/>
            <person name="Boyd E.S."/>
            <person name="Colman D.R."/>
            <person name="McGlynn S.E."/>
            <person name="Nealson K.H."/>
            <person name="Kurokawa K."/>
            <person name="Hongoh Y."/>
        </authorList>
    </citation>
    <scope>NUCLEOTIDE SEQUENCE [LARGE SCALE GENOMIC DNA]</scope>
    <source>
        <strain evidence="5 6">S25</strain>
    </source>
</reference>
<gene>
    <name evidence="5" type="ORF">HKBW3S25_00216</name>
</gene>
<name>A0A6V8NX14_9ACTN</name>
<accession>A0A6V8NX14</accession>
<dbReference type="CDD" id="cd09992">
    <property type="entry name" value="HDAC_classII"/>
    <property type="match status" value="1"/>
</dbReference>
<dbReference type="SUPFAM" id="SSF52768">
    <property type="entry name" value="Arginase/deacetylase"/>
    <property type="match status" value="1"/>
</dbReference>
<evidence type="ECO:0000256" key="3">
    <source>
        <dbReference type="SAM" id="Phobius"/>
    </source>
</evidence>
<evidence type="ECO:0000313" key="5">
    <source>
        <dbReference type="EMBL" id="GFP24779.1"/>
    </source>
</evidence>
<proteinExistence type="inferred from homology"/>